<dbReference type="Pfam" id="PF00149">
    <property type="entry name" value="Metallophos"/>
    <property type="match status" value="1"/>
</dbReference>
<feature type="domain" description="Calcineurin-like phosphoesterase" evidence="2">
    <location>
        <begin position="40"/>
        <end position="308"/>
    </location>
</feature>
<dbReference type="GO" id="GO:0005737">
    <property type="term" value="C:cytoplasm"/>
    <property type="evidence" value="ECO:0007669"/>
    <property type="project" value="TreeGrafter"/>
</dbReference>
<dbReference type="InterPro" id="IPR004843">
    <property type="entry name" value="Calcineurin-like_PHP"/>
</dbReference>
<dbReference type="InterPro" id="IPR029052">
    <property type="entry name" value="Metallo-depent_PP-like"/>
</dbReference>
<dbReference type="Gene3D" id="3.60.21.10">
    <property type="match status" value="1"/>
</dbReference>
<protein>
    <submittedName>
        <fullName evidence="4">Metallo-dependent phosphatase</fullName>
    </submittedName>
    <submittedName>
        <fullName evidence="3">Metallophos domain containing protein</fullName>
    </submittedName>
</protein>
<dbReference type="PANTHER" id="PTHR32440:SF11">
    <property type="entry name" value="METALLOPHOSPHOESTERASE DOMAIN-CONTAINING PROTEIN"/>
    <property type="match status" value="1"/>
</dbReference>
<reference evidence="6" key="4">
    <citation type="journal article" date="2022" name="Microb. Genom.">
        <title>A global pangenome for the wheat fungal pathogen Pyrenophora tritici-repentis and prediction of effector protein structural homology.</title>
        <authorList>
            <person name="Moolhuijzen P.M."/>
            <person name="See P.T."/>
            <person name="Shi G."/>
            <person name="Powell H.R."/>
            <person name="Cockram J."/>
            <person name="Jorgensen L.N."/>
            <person name="Benslimane H."/>
            <person name="Strelkov S.E."/>
            <person name="Turner J."/>
            <person name="Liu Z."/>
            <person name="Moffat C.S."/>
        </authorList>
    </citation>
    <scope>NUCLEOTIDE SEQUENCE [LARGE SCALE GENOMIC DNA]</scope>
</reference>
<evidence type="ECO:0000313" key="3">
    <source>
        <dbReference type="EMBL" id="KAF7569091.1"/>
    </source>
</evidence>
<dbReference type="SUPFAM" id="SSF56300">
    <property type="entry name" value="Metallo-dependent phosphatases"/>
    <property type="match status" value="1"/>
</dbReference>
<keyword evidence="6" id="KW-1185">Reference proteome</keyword>
<proteinExistence type="predicted"/>
<dbReference type="AlphaFoldDB" id="A0A2W1HGQ8"/>
<reference evidence="4" key="3">
    <citation type="journal article" date="2022" name="bioRxiv">
        <title>A global pangenome for the wheat fungal pathogen Pyrenophora tritici-repentis and prediction of effector protein structural homology.</title>
        <authorList>
            <person name="Moolhuijzen P."/>
            <person name="See P.T."/>
            <person name="Shi G."/>
            <person name="Powell H.R."/>
            <person name="Cockram J."/>
            <person name="Jorgensen L.N."/>
            <person name="Benslimane H."/>
            <person name="Strelkov S.E."/>
            <person name="Turner J."/>
            <person name="Liu Z."/>
            <person name="Moffat C.S."/>
        </authorList>
    </citation>
    <scope>NUCLEOTIDE SEQUENCE</scope>
    <source>
        <strain evidence="4">86-124</strain>
    </source>
</reference>
<dbReference type="PANTHER" id="PTHR32440">
    <property type="entry name" value="PHOSPHATASE DCR2-RELATED-RELATED"/>
    <property type="match status" value="1"/>
</dbReference>
<dbReference type="GO" id="GO:0016788">
    <property type="term" value="F:hydrolase activity, acting on ester bonds"/>
    <property type="evidence" value="ECO:0007669"/>
    <property type="project" value="TreeGrafter"/>
</dbReference>
<accession>A0A2W1HGQ8</accession>
<evidence type="ECO:0000256" key="1">
    <source>
        <dbReference type="SAM" id="SignalP"/>
    </source>
</evidence>
<dbReference type="EMBL" id="NQIK02000006">
    <property type="protein sequence ID" value="KAF7569091.1"/>
    <property type="molecule type" value="Genomic_DNA"/>
</dbReference>
<sequence>MKHTGLFALLACTAGAVVLPIRNALDYPGIQFGSDKKLSISVFSDLHFGEPESSRGRLDADLKTVGVMNSVLDNEQPNFVVLNGDLVSCEWVAPDNLNALTDQILAPLVNRNLPFGATFGNHDASKTCSTASMSDHMWNDVKGKNGQKLSYTTQSVSGDYDQVGQSNYFIPVYSSTDSNELKMLLWFFDSKGGRKYQPTGDDVQLPNWVDQKVVDWFCSTNSDLRQQYGRAIPSLAFVHIPIHATSSFQHDGYGSTTNPGINEEVIGQQGDSCDISGNNCNYNGADIPFMSALVKTEGLMAVFSGHDHMVDWCMKWSKDLPKTSPANGNGLNICFNRHSGYGGYSDYTRGARQIVVGEDSLGQNVVDTWIRLEDGKISGQVSLNSTFGTDQYPVVDKSKTSEV</sequence>
<dbReference type="Proteomes" id="UP000249757">
    <property type="component" value="Unassembled WGS sequence"/>
</dbReference>
<gene>
    <name evidence="4" type="ORF">Ptr86124_010218</name>
    <name evidence="3" type="ORF">PtrM4_115060</name>
</gene>
<dbReference type="OMA" id="HIVPMEY"/>
<evidence type="ECO:0000259" key="2">
    <source>
        <dbReference type="Pfam" id="PF00149"/>
    </source>
</evidence>
<comment type="caution">
    <text evidence="4">The sequence shown here is derived from an EMBL/GenBank/DDBJ whole genome shotgun (WGS) entry which is preliminary data.</text>
</comment>
<evidence type="ECO:0000313" key="6">
    <source>
        <dbReference type="Proteomes" id="UP000249757"/>
    </source>
</evidence>
<feature type="signal peptide" evidence="1">
    <location>
        <begin position="1"/>
        <end position="18"/>
    </location>
</feature>
<reference evidence="3 5" key="1">
    <citation type="journal article" date="2018" name="BMC Genomics">
        <title>Comparative genomics of the wheat fungal pathogen Pyrenophora tritici-repentis reveals chromosomal variations and genome plasticity.</title>
        <authorList>
            <person name="Moolhuijzen P."/>
            <person name="See P.T."/>
            <person name="Hane J.K."/>
            <person name="Shi G."/>
            <person name="Liu Z."/>
            <person name="Oliver R.P."/>
            <person name="Moffat C.S."/>
        </authorList>
    </citation>
    <scope>NUCLEOTIDE SEQUENCE [LARGE SCALE GENOMIC DNA]</scope>
    <source>
        <strain evidence="3">M4</strain>
    </source>
</reference>
<name>A0A2W1HGQ8_9PLEO</name>
<organism evidence="4 6">
    <name type="scientific">Pyrenophora tritici-repentis</name>
    <dbReference type="NCBI Taxonomy" id="45151"/>
    <lineage>
        <taxon>Eukaryota</taxon>
        <taxon>Fungi</taxon>
        <taxon>Dikarya</taxon>
        <taxon>Ascomycota</taxon>
        <taxon>Pezizomycotina</taxon>
        <taxon>Dothideomycetes</taxon>
        <taxon>Pleosporomycetidae</taxon>
        <taxon>Pleosporales</taxon>
        <taxon>Pleosporineae</taxon>
        <taxon>Pleosporaceae</taxon>
        <taxon>Pyrenophora</taxon>
    </lineage>
</organism>
<keyword evidence="1" id="KW-0732">Signal</keyword>
<reference evidence="4" key="2">
    <citation type="submission" date="2021-05" db="EMBL/GenBank/DDBJ databases">
        <authorList>
            <person name="Moolhuijzen P.M."/>
            <person name="Moffat C.S."/>
        </authorList>
    </citation>
    <scope>NUCLEOTIDE SEQUENCE</scope>
    <source>
        <strain evidence="4">86-124</strain>
    </source>
</reference>
<evidence type="ECO:0000313" key="5">
    <source>
        <dbReference type="Proteomes" id="UP000245464"/>
    </source>
</evidence>
<dbReference type="Proteomes" id="UP000245464">
    <property type="component" value="Chromosome 6"/>
</dbReference>
<dbReference type="OrthoDB" id="783096at2759"/>
<dbReference type="CDD" id="cd07383">
    <property type="entry name" value="MPP_Dcr2"/>
    <property type="match status" value="1"/>
</dbReference>
<feature type="chain" id="PRO_5042701313" evidence="1">
    <location>
        <begin position="19"/>
        <end position="403"/>
    </location>
</feature>
<evidence type="ECO:0000313" key="4">
    <source>
        <dbReference type="EMBL" id="KAI1511097.1"/>
    </source>
</evidence>
<dbReference type="EMBL" id="NRDI02000015">
    <property type="protein sequence ID" value="KAI1511097.1"/>
    <property type="molecule type" value="Genomic_DNA"/>
</dbReference>